<protein>
    <submittedName>
        <fullName evidence="9">ABC transporter permease</fullName>
    </submittedName>
</protein>
<keyword evidence="10" id="KW-1185">Reference proteome</keyword>
<dbReference type="PANTHER" id="PTHR43005">
    <property type="entry name" value="BLR7065 PROTEIN"/>
    <property type="match status" value="1"/>
</dbReference>
<evidence type="ECO:0000256" key="1">
    <source>
        <dbReference type="ARBA" id="ARBA00004651"/>
    </source>
</evidence>
<evidence type="ECO:0000256" key="7">
    <source>
        <dbReference type="RuleBase" id="RU363032"/>
    </source>
</evidence>
<keyword evidence="5 7" id="KW-1133">Transmembrane helix</keyword>
<accession>A0ABQ6K4R2</accession>
<comment type="subcellular location">
    <subcellularLocation>
        <location evidence="1 7">Cell membrane</location>
        <topology evidence="1 7">Multi-pass membrane protein</topology>
    </subcellularLocation>
</comment>
<feature type="transmembrane region" description="Helical" evidence="7">
    <location>
        <begin position="131"/>
        <end position="151"/>
    </location>
</feature>
<keyword evidence="2 7" id="KW-0813">Transport</keyword>
<keyword evidence="3" id="KW-1003">Cell membrane</keyword>
<evidence type="ECO:0000256" key="2">
    <source>
        <dbReference type="ARBA" id="ARBA00022448"/>
    </source>
</evidence>
<dbReference type="Pfam" id="PF00528">
    <property type="entry name" value="BPD_transp_1"/>
    <property type="match status" value="1"/>
</dbReference>
<dbReference type="InterPro" id="IPR035906">
    <property type="entry name" value="MetI-like_sf"/>
</dbReference>
<feature type="transmembrane region" description="Helical" evidence="7">
    <location>
        <begin position="198"/>
        <end position="220"/>
    </location>
</feature>
<gene>
    <name evidence="9" type="ORF">GCM10025881_24450</name>
</gene>
<reference evidence="10" key="1">
    <citation type="journal article" date="2019" name="Int. J. Syst. Evol. Microbiol.">
        <title>The Global Catalogue of Microorganisms (GCM) 10K type strain sequencing project: providing services to taxonomists for standard genome sequencing and annotation.</title>
        <authorList>
            <consortium name="The Broad Institute Genomics Platform"/>
            <consortium name="The Broad Institute Genome Sequencing Center for Infectious Disease"/>
            <person name="Wu L."/>
            <person name="Ma J."/>
        </authorList>
    </citation>
    <scope>NUCLEOTIDE SEQUENCE [LARGE SCALE GENOMIC DNA]</scope>
    <source>
        <strain evidence="10">NBRC 108894</strain>
    </source>
</reference>
<evidence type="ECO:0000259" key="8">
    <source>
        <dbReference type="PROSITE" id="PS50928"/>
    </source>
</evidence>
<comment type="similarity">
    <text evidence="7">Belongs to the binding-protein-dependent transport system permease family.</text>
</comment>
<name>A0ABQ6K4R2_9MICO</name>
<keyword evidence="6 7" id="KW-0472">Membrane</keyword>
<dbReference type="PROSITE" id="PS50928">
    <property type="entry name" value="ABC_TM1"/>
    <property type="match status" value="1"/>
</dbReference>
<keyword evidence="4 7" id="KW-0812">Transmembrane</keyword>
<evidence type="ECO:0000256" key="5">
    <source>
        <dbReference type="ARBA" id="ARBA00022989"/>
    </source>
</evidence>
<evidence type="ECO:0000256" key="6">
    <source>
        <dbReference type="ARBA" id="ARBA00023136"/>
    </source>
</evidence>
<feature type="transmembrane region" description="Helical" evidence="7">
    <location>
        <begin position="91"/>
        <end position="111"/>
    </location>
</feature>
<feature type="transmembrane region" description="Helical" evidence="7">
    <location>
        <begin position="57"/>
        <end position="79"/>
    </location>
</feature>
<dbReference type="Gene3D" id="1.10.3720.10">
    <property type="entry name" value="MetI-like"/>
    <property type="match status" value="1"/>
</dbReference>
<dbReference type="CDD" id="cd06261">
    <property type="entry name" value="TM_PBP2"/>
    <property type="match status" value="1"/>
</dbReference>
<dbReference type="RefSeq" id="WP_348534934.1">
    <property type="nucleotide sequence ID" value="NZ_BSVB01000001.1"/>
</dbReference>
<sequence>MPLVLLITFTYYPVGNMIWYSFTDWDGIDQTKNFVGLNNYIQLFTRPQYFQVFTVSLYYFAASFVQMAIALYFATLLSFRTRFKNFFKGIIFFPYLINGVAIGLIFLFFFRPGGTLDATLVALGLGKMGHFPLWLGNPGWVNISLAGASVWRYTGLNFVLFLGAIQSIPSEAYEAADIDGANSWQKFRYLIVPGIRRIISLSMILAIAGSLSVFELPYIITGGANGSGTFVTTTVQQAFVFQRVGFASAMAVMLTIVVLLITWIQRKLVPDDDVALS</sequence>
<evidence type="ECO:0000256" key="3">
    <source>
        <dbReference type="ARBA" id="ARBA00022475"/>
    </source>
</evidence>
<evidence type="ECO:0000313" key="9">
    <source>
        <dbReference type="EMBL" id="GMA95621.1"/>
    </source>
</evidence>
<dbReference type="SUPFAM" id="SSF161098">
    <property type="entry name" value="MetI-like"/>
    <property type="match status" value="1"/>
</dbReference>
<dbReference type="Proteomes" id="UP001157034">
    <property type="component" value="Unassembled WGS sequence"/>
</dbReference>
<evidence type="ECO:0000313" key="10">
    <source>
        <dbReference type="Proteomes" id="UP001157034"/>
    </source>
</evidence>
<comment type="caution">
    <text evidence="9">The sequence shown here is derived from an EMBL/GenBank/DDBJ whole genome shotgun (WGS) entry which is preliminary data.</text>
</comment>
<proteinExistence type="inferred from homology"/>
<dbReference type="PANTHER" id="PTHR43005:SF2">
    <property type="entry name" value="INTEGRAL MEMBRANE SUGAR TRANSPORT PROTEIN"/>
    <property type="match status" value="1"/>
</dbReference>
<dbReference type="EMBL" id="BSVB01000001">
    <property type="protein sequence ID" value="GMA95621.1"/>
    <property type="molecule type" value="Genomic_DNA"/>
</dbReference>
<evidence type="ECO:0000256" key="4">
    <source>
        <dbReference type="ARBA" id="ARBA00022692"/>
    </source>
</evidence>
<dbReference type="InterPro" id="IPR000515">
    <property type="entry name" value="MetI-like"/>
</dbReference>
<organism evidence="9 10">
    <name type="scientific">Pseudolysinimonas kribbensis</name>
    <dbReference type="NCBI Taxonomy" id="433641"/>
    <lineage>
        <taxon>Bacteria</taxon>
        <taxon>Bacillati</taxon>
        <taxon>Actinomycetota</taxon>
        <taxon>Actinomycetes</taxon>
        <taxon>Micrococcales</taxon>
        <taxon>Microbacteriaceae</taxon>
        <taxon>Pseudolysinimonas</taxon>
    </lineage>
</organism>
<feature type="domain" description="ABC transmembrane type-1" evidence="8">
    <location>
        <begin position="52"/>
        <end position="265"/>
    </location>
</feature>
<feature type="transmembrane region" description="Helical" evidence="7">
    <location>
        <begin position="240"/>
        <end position="261"/>
    </location>
</feature>